<dbReference type="Gene3D" id="3.30.70.330">
    <property type="match status" value="1"/>
</dbReference>
<dbReference type="AlphaFoldDB" id="A0A3P8X292"/>
<keyword evidence="7 13" id="KW-0694">RNA-binding</keyword>
<dbReference type="CDD" id="cd12679">
    <property type="entry name" value="RRM_SAFB1_SAFB2"/>
    <property type="match status" value="1"/>
</dbReference>
<evidence type="ECO:0000256" key="6">
    <source>
        <dbReference type="ARBA" id="ARBA00022843"/>
    </source>
</evidence>
<dbReference type="OMA" id="NRYMGGG"/>
<feature type="compositionally biased region" description="Acidic residues" evidence="14">
    <location>
        <begin position="96"/>
        <end position="115"/>
    </location>
</feature>
<accession>A0A3P8X292</accession>
<dbReference type="InterPro" id="IPR035979">
    <property type="entry name" value="RBD_domain_sf"/>
</dbReference>
<keyword evidence="10" id="KW-0238">DNA-binding</keyword>
<keyword evidence="3" id="KW-0678">Repressor</keyword>
<feature type="compositionally biased region" description="Basic and acidic residues" evidence="14">
    <location>
        <begin position="525"/>
        <end position="641"/>
    </location>
</feature>
<evidence type="ECO:0000313" key="18">
    <source>
        <dbReference type="Proteomes" id="UP000265120"/>
    </source>
</evidence>
<dbReference type="GeneTree" id="ENSGT00940000155916"/>
<keyword evidence="4" id="KW-1017">Isopeptide bond</keyword>
<feature type="compositionally biased region" description="Polar residues" evidence="14">
    <location>
        <begin position="209"/>
        <end position="230"/>
    </location>
</feature>
<dbReference type="GO" id="GO:0005634">
    <property type="term" value="C:nucleus"/>
    <property type="evidence" value="ECO:0007669"/>
    <property type="project" value="UniProtKB-SubCell"/>
</dbReference>
<dbReference type="SMART" id="SM00513">
    <property type="entry name" value="SAP"/>
    <property type="match status" value="1"/>
</dbReference>
<feature type="domain" description="SAP" evidence="16">
    <location>
        <begin position="12"/>
        <end position="46"/>
    </location>
</feature>
<feature type="compositionally biased region" description="Acidic residues" evidence="14">
    <location>
        <begin position="125"/>
        <end position="135"/>
    </location>
</feature>
<dbReference type="Pfam" id="PF00076">
    <property type="entry name" value="RRM_1"/>
    <property type="match status" value="1"/>
</dbReference>
<dbReference type="STRING" id="244447.ENSCSEP00000031050"/>
<evidence type="ECO:0000256" key="1">
    <source>
        <dbReference type="ARBA" id="ARBA00004123"/>
    </source>
</evidence>
<dbReference type="Proteomes" id="UP000265120">
    <property type="component" value="Chromosome 2"/>
</dbReference>
<keyword evidence="9" id="KW-0805">Transcription regulation</keyword>
<keyword evidence="18" id="KW-1185">Reference proteome</keyword>
<feature type="region of interest" description="Disordered" evidence="14">
    <location>
        <begin position="49"/>
        <end position="288"/>
    </location>
</feature>
<evidence type="ECO:0000256" key="5">
    <source>
        <dbReference type="ARBA" id="ARBA00022553"/>
    </source>
</evidence>
<dbReference type="InterPro" id="IPR012677">
    <property type="entry name" value="Nucleotide-bd_a/b_plait_sf"/>
</dbReference>
<dbReference type="PROSITE" id="PS50800">
    <property type="entry name" value="SAP"/>
    <property type="match status" value="1"/>
</dbReference>
<evidence type="ECO:0000256" key="2">
    <source>
        <dbReference type="ARBA" id="ARBA00022481"/>
    </source>
</evidence>
<evidence type="ECO:0000259" key="15">
    <source>
        <dbReference type="PROSITE" id="PS50102"/>
    </source>
</evidence>
<evidence type="ECO:0000259" key="16">
    <source>
        <dbReference type="PROSITE" id="PS50800"/>
    </source>
</evidence>
<dbReference type="PANTHER" id="PTHR15683">
    <property type="entry name" value="SCAFFOLD ATTACHMENT FACTOR B-RELATED"/>
    <property type="match status" value="1"/>
</dbReference>
<dbReference type="InterPro" id="IPR051738">
    <property type="entry name" value="SAF_Modulators"/>
</dbReference>
<dbReference type="SMART" id="SM00360">
    <property type="entry name" value="RRM"/>
    <property type="match status" value="1"/>
</dbReference>
<dbReference type="Ensembl" id="ENSCSET00000031457.1">
    <property type="protein sequence ID" value="ENSCSEP00000031050.1"/>
    <property type="gene ID" value="ENSCSEG00000019870.1"/>
</dbReference>
<dbReference type="PROSITE" id="PS50102">
    <property type="entry name" value="RRM"/>
    <property type="match status" value="1"/>
</dbReference>
<dbReference type="SUPFAM" id="SSF54928">
    <property type="entry name" value="RNA-binding domain, RBD"/>
    <property type="match status" value="1"/>
</dbReference>
<evidence type="ECO:0000256" key="7">
    <source>
        <dbReference type="ARBA" id="ARBA00022884"/>
    </source>
</evidence>
<dbReference type="InterPro" id="IPR036361">
    <property type="entry name" value="SAP_dom_sf"/>
</dbReference>
<dbReference type="GO" id="GO:0003723">
    <property type="term" value="F:RNA binding"/>
    <property type="evidence" value="ECO:0007669"/>
    <property type="project" value="UniProtKB-UniRule"/>
</dbReference>
<feature type="region of interest" description="Disordered" evidence="14">
    <location>
        <begin position="362"/>
        <end position="489"/>
    </location>
</feature>
<dbReference type="SUPFAM" id="SSF68906">
    <property type="entry name" value="SAP domain"/>
    <property type="match status" value="1"/>
</dbReference>
<keyword evidence="8" id="KW-0007">Acetylation</keyword>
<evidence type="ECO:0000313" key="17">
    <source>
        <dbReference type="Ensembl" id="ENSCSEP00000031050.1"/>
    </source>
</evidence>
<evidence type="ECO:0000256" key="14">
    <source>
        <dbReference type="SAM" id="MobiDB-lite"/>
    </source>
</evidence>
<reference evidence="17" key="3">
    <citation type="submission" date="2025-09" db="UniProtKB">
        <authorList>
            <consortium name="Ensembl"/>
        </authorList>
    </citation>
    <scope>IDENTIFICATION</scope>
</reference>
<dbReference type="InParanoid" id="A0A3P8X292"/>
<proteinExistence type="predicted"/>
<keyword evidence="5" id="KW-0597">Phosphoprotein</keyword>
<feature type="compositionally biased region" description="Acidic residues" evidence="14">
    <location>
        <begin position="159"/>
        <end position="172"/>
    </location>
</feature>
<evidence type="ECO:0000256" key="12">
    <source>
        <dbReference type="ARBA" id="ARBA00023242"/>
    </source>
</evidence>
<dbReference type="InterPro" id="IPR000504">
    <property type="entry name" value="RRM_dom"/>
</dbReference>
<keyword evidence="6" id="KW-0832">Ubl conjugation</keyword>
<feature type="region of interest" description="Disordered" evidence="14">
    <location>
        <begin position="525"/>
        <end position="672"/>
    </location>
</feature>
<reference evidence="17 18" key="1">
    <citation type="journal article" date="2014" name="Nat. Genet.">
        <title>Whole-genome sequence of a flatfish provides insights into ZW sex chromosome evolution and adaptation to a benthic lifestyle.</title>
        <authorList>
            <person name="Chen S."/>
            <person name="Zhang G."/>
            <person name="Shao C."/>
            <person name="Huang Q."/>
            <person name="Liu G."/>
            <person name="Zhang P."/>
            <person name="Song W."/>
            <person name="An N."/>
            <person name="Chalopin D."/>
            <person name="Volff J.N."/>
            <person name="Hong Y."/>
            <person name="Li Q."/>
            <person name="Sha Z."/>
            <person name="Zhou H."/>
            <person name="Xie M."/>
            <person name="Yu Q."/>
            <person name="Liu Y."/>
            <person name="Xiang H."/>
            <person name="Wang N."/>
            <person name="Wu K."/>
            <person name="Yang C."/>
            <person name="Zhou Q."/>
            <person name="Liao X."/>
            <person name="Yang L."/>
            <person name="Hu Q."/>
            <person name="Zhang J."/>
            <person name="Meng L."/>
            <person name="Jin L."/>
            <person name="Tian Y."/>
            <person name="Lian J."/>
            <person name="Yang J."/>
            <person name="Miao G."/>
            <person name="Liu S."/>
            <person name="Liang Z."/>
            <person name="Yan F."/>
            <person name="Li Y."/>
            <person name="Sun B."/>
            <person name="Zhang H."/>
            <person name="Zhang J."/>
            <person name="Zhu Y."/>
            <person name="Du M."/>
            <person name="Zhao Y."/>
            <person name="Schartl M."/>
            <person name="Tang Q."/>
            <person name="Wang J."/>
        </authorList>
    </citation>
    <scope>NUCLEOTIDE SEQUENCE</scope>
</reference>
<evidence type="ECO:0000256" key="4">
    <source>
        <dbReference type="ARBA" id="ARBA00022499"/>
    </source>
</evidence>
<feature type="compositionally biased region" description="Basic and acidic residues" evidence="14">
    <location>
        <begin position="265"/>
        <end position="283"/>
    </location>
</feature>
<evidence type="ECO:0000256" key="10">
    <source>
        <dbReference type="ARBA" id="ARBA00023125"/>
    </source>
</evidence>
<feature type="domain" description="RRM" evidence="15">
    <location>
        <begin position="288"/>
        <end position="366"/>
    </location>
</feature>
<dbReference type="InterPro" id="IPR003034">
    <property type="entry name" value="SAP_dom"/>
</dbReference>
<evidence type="ECO:0000256" key="11">
    <source>
        <dbReference type="ARBA" id="ARBA00023163"/>
    </source>
</evidence>
<protein>
    <submittedName>
        <fullName evidence="17">Scaffold attachment factor B</fullName>
    </submittedName>
</protein>
<feature type="compositionally biased region" description="Basic and acidic residues" evidence="14">
    <location>
        <begin position="362"/>
        <end position="421"/>
    </location>
</feature>
<dbReference type="GO" id="GO:0043565">
    <property type="term" value="F:sequence-specific DNA binding"/>
    <property type="evidence" value="ECO:0007669"/>
    <property type="project" value="TreeGrafter"/>
</dbReference>
<dbReference type="Pfam" id="PF02037">
    <property type="entry name" value="SAP"/>
    <property type="match status" value="1"/>
</dbReference>
<evidence type="ECO:0000256" key="3">
    <source>
        <dbReference type="ARBA" id="ARBA00022491"/>
    </source>
</evidence>
<name>A0A3P8X292_CYNSE</name>
<comment type="subcellular location">
    <subcellularLocation>
        <location evidence="1">Nucleus</location>
    </subcellularLocation>
</comment>
<dbReference type="GO" id="GO:0050684">
    <property type="term" value="P:regulation of mRNA processing"/>
    <property type="evidence" value="ECO:0007669"/>
    <property type="project" value="TreeGrafter"/>
</dbReference>
<dbReference type="FunFam" id="1.10.720.30:FF:000005">
    <property type="entry name" value="scaffold attachment factor B2 isoform X1"/>
    <property type="match status" value="1"/>
</dbReference>
<keyword evidence="2" id="KW-0488">Methylation</keyword>
<reference evidence="17" key="2">
    <citation type="submission" date="2025-08" db="UniProtKB">
        <authorList>
            <consortium name="Ensembl"/>
        </authorList>
    </citation>
    <scope>IDENTIFICATION</scope>
</reference>
<dbReference type="InterPro" id="IPR034781">
    <property type="entry name" value="SAFB1_2_RBD"/>
</dbReference>
<dbReference type="PANTHER" id="PTHR15683:SF6">
    <property type="entry name" value="SCAFFOLD ATTACHMENT FACTOR B1"/>
    <property type="match status" value="1"/>
</dbReference>
<evidence type="ECO:0000256" key="13">
    <source>
        <dbReference type="PROSITE-ProRule" id="PRU00176"/>
    </source>
</evidence>
<evidence type="ECO:0000256" key="9">
    <source>
        <dbReference type="ARBA" id="ARBA00023015"/>
    </source>
</evidence>
<sequence>MEFPEGADVRRLSELRVIDLKAELKKRNLDTTGVKSVLSERLKKAIQEEGGNPDEIILTPDSLPKKANVTPKRTTREDSQDDQEEMHEMDLFDMNVLDETENDNGIPAEDDDESDLFQGNSDVLLNEDDIEDLGDENDKVAGSCLSEPLNEDQSHATSPDEEQAATTGEEEAVCDKAASGDAESDQDVLETEAKEVGDGQNIPEETMDAENTSLQAVSLNEQGSLSETVNSEIESKKGEEEEKTEEKAAADSASTVKECSSVEGDDQKKEENDAKTEVKDEKAAASSRNLWVSGLSSTTRATDLKTLFSKYGKVVGAKVVTNAKSPGARCYGFVTMSSTEEATKCIGHLHRTELHGRMISVERAKNEPAGKKPADKNESKKTGSDRRHSTDSSDGKEDKSEGEGKDGKRNERTVVMDKSKGEPVISVNSKERSTKSRERKSSSKEKKDILSFDQIKEQRERERQRQREREIREVERRRNEKQRLEADRMERQFLERERLRIEYERRREQERILRERDELRRQQEQLRYEQDRRPVKRPYDMDGKDDWPDKRMAMDDRYGRSDFGRQDRYQDFDHRERGRYQDDMRDSTRGIGPDRDGQHFSDRHGRDGREPWGGSYDKRMNPEGGRDWDSGRKMDGDRPWTRDGAIPGQGHMARGGISRGGYMNTGTSQSLSGALNRQNQMIQGGGMQGGAFGRRY</sequence>
<feature type="compositionally biased region" description="Basic and acidic residues" evidence="14">
    <location>
        <begin position="429"/>
        <end position="489"/>
    </location>
</feature>
<dbReference type="Gene3D" id="1.10.720.30">
    <property type="entry name" value="SAP domain"/>
    <property type="match status" value="1"/>
</dbReference>
<organism evidence="17 18">
    <name type="scientific">Cynoglossus semilaevis</name>
    <name type="common">Tongue sole</name>
    <dbReference type="NCBI Taxonomy" id="244447"/>
    <lineage>
        <taxon>Eukaryota</taxon>
        <taxon>Metazoa</taxon>
        <taxon>Chordata</taxon>
        <taxon>Craniata</taxon>
        <taxon>Vertebrata</taxon>
        <taxon>Euteleostomi</taxon>
        <taxon>Actinopterygii</taxon>
        <taxon>Neopterygii</taxon>
        <taxon>Teleostei</taxon>
        <taxon>Neoteleostei</taxon>
        <taxon>Acanthomorphata</taxon>
        <taxon>Carangaria</taxon>
        <taxon>Pleuronectiformes</taxon>
        <taxon>Pleuronectoidei</taxon>
        <taxon>Cynoglossidae</taxon>
        <taxon>Cynoglossinae</taxon>
        <taxon>Cynoglossus</taxon>
    </lineage>
</organism>
<dbReference type="GO" id="GO:0006357">
    <property type="term" value="P:regulation of transcription by RNA polymerase II"/>
    <property type="evidence" value="ECO:0007669"/>
    <property type="project" value="TreeGrafter"/>
</dbReference>
<feature type="compositionally biased region" description="Basic and acidic residues" evidence="14">
    <location>
        <begin position="233"/>
        <end position="249"/>
    </location>
</feature>
<evidence type="ECO:0000256" key="8">
    <source>
        <dbReference type="ARBA" id="ARBA00022990"/>
    </source>
</evidence>
<keyword evidence="11" id="KW-0804">Transcription</keyword>
<keyword evidence="12" id="KW-0539">Nucleus</keyword>